<evidence type="ECO:0000256" key="1">
    <source>
        <dbReference type="ARBA" id="ARBA00022737"/>
    </source>
</evidence>
<dbReference type="Proteomes" id="UP000193100">
    <property type="component" value="Chromosome"/>
</dbReference>
<sequence>MLDQILEWLCGPSEPQLEVPRNLYYSKVNEALDSLSTTATQKQKKDVVNFCVGIFENFSDGIENLNEPVNMRVMGLHPYQVPLWLYILINCERLYLTSKTLGAREKKLGPLVDAALAIDGLDFRLRKLRSVTLASKFFGCYYLPSRLVSIDPYCGEGDDFTVAKMCNVHGAAGKETEMAIGVLRNVPDIKSKINRSSGDRGYTALHLACAWSNYALVEWLLDNGADPNLQDYGGQTPIWHCLPGSEPNIGTGKPRTLARPIIELLLKKGADPHIENDKGKVFVKHLTKSWRYKEGDFDGLVELIESTPRTENNNVVKPAKYGLAKEISHEKIMEQLPRLMKESDENIVLMLVRLFHYMAIDEFGVSDIVEILRRTKRKINKQLPRNHLDRVRDEFNDTSIFEAISSITFETDSPIEMNRRDKSCRIIPDHSFFETKKRFGDLTN</sequence>
<dbReference type="Gene3D" id="1.25.40.20">
    <property type="entry name" value="Ankyrin repeat-containing domain"/>
    <property type="match status" value="1"/>
</dbReference>
<feature type="repeat" description="ANK" evidence="3">
    <location>
        <begin position="200"/>
        <end position="232"/>
    </location>
</feature>
<dbReference type="InterPro" id="IPR002110">
    <property type="entry name" value="Ankyrin_rpt"/>
</dbReference>
<dbReference type="InterPro" id="IPR051637">
    <property type="entry name" value="Ank_repeat_dom-contain_49"/>
</dbReference>
<dbReference type="Pfam" id="PF00023">
    <property type="entry name" value="Ank"/>
    <property type="match status" value="1"/>
</dbReference>
<keyword evidence="2 3" id="KW-0040">ANK repeat</keyword>
<evidence type="ECO:0000256" key="3">
    <source>
        <dbReference type="PROSITE-ProRule" id="PRU00023"/>
    </source>
</evidence>
<keyword evidence="1" id="KW-0677">Repeat</keyword>
<dbReference type="AlphaFoldDB" id="A0A1W6KB06"/>
<accession>A0A1W6KB06</accession>
<organism evidence="4 5">
    <name type="scientific">Marinobacter salarius</name>
    <dbReference type="NCBI Taxonomy" id="1420917"/>
    <lineage>
        <taxon>Bacteria</taxon>
        <taxon>Pseudomonadati</taxon>
        <taxon>Pseudomonadota</taxon>
        <taxon>Gammaproteobacteria</taxon>
        <taxon>Pseudomonadales</taxon>
        <taxon>Marinobacteraceae</taxon>
        <taxon>Marinobacter</taxon>
    </lineage>
</organism>
<dbReference type="SUPFAM" id="SSF48403">
    <property type="entry name" value="Ankyrin repeat"/>
    <property type="match status" value="1"/>
</dbReference>
<dbReference type="GeneID" id="77256491"/>
<proteinExistence type="predicted"/>
<gene>
    <name evidence="4" type="ORF">MARSALSMR5_02555</name>
</gene>
<dbReference type="PANTHER" id="PTHR24180">
    <property type="entry name" value="CYCLIN-DEPENDENT KINASE INHIBITOR 2C-RELATED"/>
    <property type="match status" value="1"/>
</dbReference>
<dbReference type="PANTHER" id="PTHR24180:SF45">
    <property type="entry name" value="POLY [ADP-RIBOSE] POLYMERASE TANKYRASE"/>
    <property type="match status" value="1"/>
</dbReference>
<dbReference type="SMART" id="SM00248">
    <property type="entry name" value="ANK"/>
    <property type="match status" value="2"/>
</dbReference>
<protein>
    <submittedName>
        <fullName evidence="4">Ankyrin repeats (Many copies)</fullName>
    </submittedName>
</protein>
<evidence type="ECO:0000256" key="2">
    <source>
        <dbReference type="ARBA" id="ARBA00023043"/>
    </source>
</evidence>
<name>A0A1W6KB06_9GAMM</name>
<dbReference type="EMBL" id="CP020931">
    <property type="protein sequence ID" value="ARM84616.1"/>
    <property type="molecule type" value="Genomic_DNA"/>
</dbReference>
<dbReference type="PROSITE" id="PS50088">
    <property type="entry name" value="ANK_REPEAT"/>
    <property type="match status" value="1"/>
</dbReference>
<evidence type="ECO:0000313" key="4">
    <source>
        <dbReference type="EMBL" id="ARM84616.1"/>
    </source>
</evidence>
<dbReference type="PROSITE" id="PS50297">
    <property type="entry name" value="ANK_REP_REGION"/>
    <property type="match status" value="1"/>
</dbReference>
<dbReference type="InterPro" id="IPR036770">
    <property type="entry name" value="Ankyrin_rpt-contain_sf"/>
</dbReference>
<evidence type="ECO:0000313" key="5">
    <source>
        <dbReference type="Proteomes" id="UP000193100"/>
    </source>
</evidence>
<reference evidence="4 5" key="1">
    <citation type="submission" date="2017-04" db="EMBL/GenBank/DDBJ databases">
        <title>Genome Sequence of Marinobacter salarius strain SMR5 Isolated from a culture of the Diatom Skeletonema marinoi.</title>
        <authorList>
            <person name="Topel M."/>
            <person name="Pinder M.I.M."/>
            <person name="Johansson O.N."/>
            <person name="Kourtchenko O."/>
            <person name="Godhe A."/>
            <person name="Clarke A.K."/>
        </authorList>
    </citation>
    <scope>NUCLEOTIDE SEQUENCE [LARGE SCALE GENOMIC DNA]</scope>
    <source>
        <strain evidence="4 5">SMR5</strain>
    </source>
</reference>
<dbReference type="RefSeq" id="WP_085681049.1">
    <property type="nucleotide sequence ID" value="NZ_CP020931.1"/>
</dbReference>